<gene>
    <name evidence="1" type="primary">AlNc14C10G1303</name>
    <name evidence="1" type="ORF">ALNC14_014950</name>
</gene>
<reference evidence="1" key="1">
    <citation type="journal article" date="2011" name="PLoS Biol.">
        <title>Gene gain and loss during evolution of obligate parasitism in the white rust pathogen of Arabidopsis thaliana.</title>
        <authorList>
            <person name="Kemen E."/>
            <person name="Gardiner A."/>
            <person name="Schultz-Larsen T."/>
            <person name="Kemen A.C."/>
            <person name="Balmuth A.L."/>
            <person name="Robert-Seilaniantz A."/>
            <person name="Bailey K."/>
            <person name="Holub E."/>
            <person name="Studholme D.J."/>
            <person name="Maclean D."/>
            <person name="Jones J.D."/>
        </authorList>
    </citation>
    <scope>NUCLEOTIDE SEQUENCE</scope>
</reference>
<dbReference type="HOGENOM" id="CLU_2241614_0_0_1"/>
<dbReference type="EMBL" id="FR824055">
    <property type="protein sequence ID" value="CCA15352.1"/>
    <property type="molecule type" value="Genomic_DNA"/>
</dbReference>
<accession>F0W2R6</accession>
<name>F0W2R6_9STRA</name>
<protein>
    <submittedName>
        <fullName evidence="1">AlNc14C10G1303 protein</fullName>
    </submittedName>
</protein>
<reference evidence="1" key="2">
    <citation type="submission" date="2011-02" db="EMBL/GenBank/DDBJ databases">
        <authorList>
            <person name="MacLean D."/>
        </authorList>
    </citation>
    <scope>NUCLEOTIDE SEQUENCE</scope>
</reference>
<organism evidence="1">
    <name type="scientific">Albugo laibachii Nc14</name>
    <dbReference type="NCBI Taxonomy" id="890382"/>
    <lineage>
        <taxon>Eukaryota</taxon>
        <taxon>Sar</taxon>
        <taxon>Stramenopiles</taxon>
        <taxon>Oomycota</taxon>
        <taxon>Peronosporomycetes</taxon>
        <taxon>Albuginales</taxon>
        <taxon>Albuginaceae</taxon>
        <taxon>Albugo</taxon>
    </lineage>
</organism>
<sequence length="116" mass="13891">MRWLLDVVDQTIDVEIVRQSRSKSRIHFAIFWDVLHDELGHCEERVEPFIWMVNGAERIIGQWTLLRKEKCQVVRSKERGEGAIHRRQLTLSILPRNERTSWPCLRKMASLLTVWR</sequence>
<evidence type="ECO:0000313" key="1">
    <source>
        <dbReference type="EMBL" id="CCA15352.1"/>
    </source>
</evidence>
<dbReference type="AlphaFoldDB" id="F0W2R6"/>
<proteinExistence type="predicted"/>